<gene>
    <name evidence="11" type="ORF">SEPMUDRAFT_145816</name>
</gene>
<dbReference type="OrthoDB" id="6077919at2759"/>
<dbReference type="AlphaFoldDB" id="N1QLL9"/>
<name>N1QLL9_SPHMS</name>
<feature type="region of interest" description="Disordered" evidence="9">
    <location>
        <begin position="40"/>
        <end position="73"/>
    </location>
</feature>
<evidence type="ECO:0000256" key="5">
    <source>
        <dbReference type="ARBA" id="ARBA00023015"/>
    </source>
</evidence>
<dbReference type="EMBL" id="KB456260">
    <property type="protein sequence ID" value="EMF16598.1"/>
    <property type="molecule type" value="Genomic_DNA"/>
</dbReference>
<evidence type="ECO:0000256" key="7">
    <source>
        <dbReference type="ARBA" id="ARBA00023242"/>
    </source>
</evidence>
<keyword evidence="2" id="KW-0479">Metal-binding</keyword>
<accession>N1QLL9</accession>
<dbReference type="PANTHER" id="PTHR46179:SF13">
    <property type="entry name" value="C2H2-TYPE DOMAIN-CONTAINING PROTEIN"/>
    <property type="match status" value="1"/>
</dbReference>
<dbReference type="PROSITE" id="PS50157">
    <property type="entry name" value="ZINC_FINGER_C2H2_2"/>
    <property type="match status" value="2"/>
</dbReference>
<dbReference type="RefSeq" id="XP_016764719.1">
    <property type="nucleotide sequence ID" value="XM_016903285.1"/>
</dbReference>
<feature type="domain" description="C2H2-type" evidence="10">
    <location>
        <begin position="473"/>
        <end position="503"/>
    </location>
</feature>
<evidence type="ECO:0000256" key="1">
    <source>
        <dbReference type="ARBA" id="ARBA00004123"/>
    </source>
</evidence>
<protein>
    <recommendedName>
        <fullName evidence="10">C2H2-type domain-containing protein</fullName>
    </recommendedName>
</protein>
<dbReference type="GO" id="GO:0006357">
    <property type="term" value="P:regulation of transcription by RNA polymerase II"/>
    <property type="evidence" value="ECO:0007669"/>
    <property type="project" value="TreeGrafter"/>
</dbReference>
<dbReference type="Proteomes" id="UP000016931">
    <property type="component" value="Unassembled WGS sequence"/>
</dbReference>
<dbReference type="GO" id="GO:0005634">
    <property type="term" value="C:nucleus"/>
    <property type="evidence" value="ECO:0007669"/>
    <property type="project" value="UniProtKB-SubCell"/>
</dbReference>
<evidence type="ECO:0000256" key="8">
    <source>
        <dbReference type="PROSITE-ProRule" id="PRU00042"/>
    </source>
</evidence>
<dbReference type="OMA" id="FKGRPCE"/>
<evidence type="ECO:0000259" key="10">
    <source>
        <dbReference type="PROSITE" id="PS50157"/>
    </source>
</evidence>
<evidence type="ECO:0000256" key="4">
    <source>
        <dbReference type="ARBA" id="ARBA00022833"/>
    </source>
</evidence>
<dbReference type="PROSITE" id="PS00028">
    <property type="entry name" value="ZINC_FINGER_C2H2_1"/>
    <property type="match status" value="1"/>
</dbReference>
<keyword evidence="3 8" id="KW-0863">Zinc-finger</keyword>
<dbReference type="Gene3D" id="3.30.160.60">
    <property type="entry name" value="Classic Zinc Finger"/>
    <property type="match status" value="1"/>
</dbReference>
<dbReference type="InterPro" id="IPR013087">
    <property type="entry name" value="Znf_C2H2_type"/>
</dbReference>
<dbReference type="GeneID" id="27900422"/>
<dbReference type="GO" id="GO:0008270">
    <property type="term" value="F:zinc ion binding"/>
    <property type="evidence" value="ECO:0007669"/>
    <property type="project" value="UniProtKB-KW"/>
</dbReference>
<evidence type="ECO:0000256" key="3">
    <source>
        <dbReference type="ARBA" id="ARBA00022771"/>
    </source>
</evidence>
<proteinExistence type="predicted"/>
<dbReference type="STRING" id="692275.N1QLL9"/>
<evidence type="ECO:0000256" key="2">
    <source>
        <dbReference type="ARBA" id="ARBA00022723"/>
    </source>
</evidence>
<reference evidence="11 12" key="1">
    <citation type="journal article" date="2012" name="PLoS Pathog.">
        <title>Diverse lifestyles and strategies of plant pathogenesis encoded in the genomes of eighteen Dothideomycetes fungi.</title>
        <authorList>
            <person name="Ohm R.A."/>
            <person name="Feau N."/>
            <person name="Henrissat B."/>
            <person name="Schoch C.L."/>
            <person name="Horwitz B.A."/>
            <person name="Barry K.W."/>
            <person name="Condon B.J."/>
            <person name="Copeland A.C."/>
            <person name="Dhillon B."/>
            <person name="Glaser F."/>
            <person name="Hesse C.N."/>
            <person name="Kosti I."/>
            <person name="LaButti K."/>
            <person name="Lindquist E.A."/>
            <person name="Lucas S."/>
            <person name="Salamov A.A."/>
            <person name="Bradshaw R.E."/>
            <person name="Ciuffetti L."/>
            <person name="Hamelin R.C."/>
            <person name="Kema G.H.J."/>
            <person name="Lawrence C."/>
            <person name="Scott J.A."/>
            <person name="Spatafora J.W."/>
            <person name="Turgeon B.G."/>
            <person name="de Wit P.J.G.M."/>
            <person name="Zhong S."/>
            <person name="Goodwin S.B."/>
            <person name="Grigoriev I.V."/>
        </authorList>
    </citation>
    <scope>NUCLEOTIDE SEQUENCE [LARGE SCALE GENOMIC DNA]</scope>
    <source>
        <strain evidence="11 12">SO2202</strain>
    </source>
</reference>
<dbReference type="eggNOG" id="ENOG502S2SN">
    <property type="taxonomic scope" value="Eukaryota"/>
</dbReference>
<keyword evidence="12" id="KW-1185">Reference proteome</keyword>
<keyword evidence="5" id="KW-0805">Transcription regulation</keyword>
<dbReference type="InterPro" id="IPR051061">
    <property type="entry name" value="Zinc_finger_trans_reg"/>
</dbReference>
<evidence type="ECO:0000313" key="12">
    <source>
        <dbReference type="Proteomes" id="UP000016931"/>
    </source>
</evidence>
<organism evidence="11 12">
    <name type="scientific">Sphaerulina musiva (strain SO2202)</name>
    <name type="common">Poplar stem canker fungus</name>
    <name type="synonym">Septoria musiva</name>
    <dbReference type="NCBI Taxonomy" id="692275"/>
    <lineage>
        <taxon>Eukaryota</taxon>
        <taxon>Fungi</taxon>
        <taxon>Dikarya</taxon>
        <taxon>Ascomycota</taxon>
        <taxon>Pezizomycotina</taxon>
        <taxon>Dothideomycetes</taxon>
        <taxon>Dothideomycetidae</taxon>
        <taxon>Mycosphaerellales</taxon>
        <taxon>Mycosphaerellaceae</taxon>
        <taxon>Sphaerulina</taxon>
    </lineage>
</organism>
<dbReference type="HOGENOM" id="CLU_387331_0_0_1"/>
<dbReference type="PANTHER" id="PTHR46179">
    <property type="entry name" value="ZINC FINGER PROTEIN"/>
    <property type="match status" value="1"/>
</dbReference>
<comment type="subcellular location">
    <subcellularLocation>
        <location evidence="1">Nucleus</location>
    </subcellularLocation>
</comment>
<keyword evidence="6" id="KW-0804">Transcription</keyword>
<evidence type="ECO:0000256" key="6">
    <source>
        <dbReference type="ARBA" id="ARBA00023163"/>
    </source>
</evidence>
<evidence type="ECO:0000256" key="9">
    <source>
        <dbReference type="SAM" id="MobiDB-lite"/>
    </source>
</evidence>
<sequence length="664" mass="74800">MYSQSPFRQRHMSDPNNLDLSSLDDLAQEAGQIPLEQLTKSEQVQPWDGQGQHGVLYGQMPGSGWQLGPSTRSDDMAECMQIGSRAVMERTSSYNPSIADSGYVSQPVASKTECSANGNEYTFGYSSSPYGPHAGNDRLWPSGLQTVLTESNSRLVEGTGPRKPAMDPCLQCGRQPKNQSDARKHAETHLKRHHCTAHGCTRKDGFATVNDLERHKKSVHCLRPAVGNPTGFICCACLQQSEGKENKFWPRRDNFKAHIRRKHTNWDEGRLLESSQAYRPNDAITTDLETRSAVNFVEPQSEISHGDHNELEYYWIQIADESHQQQLNEISHEDDFAQLFPGSDLHDNTLAAMGGAMQDDVPYIDHSTWSMQLDGVLEGSLPGSSYTENSSQYYMLASDHQFGSIDSEGEAPPTSLYEIQDAEDAPSCTNTIQPRTTADQLRFDNHHQCPSCYKSHRRGCDLKKHIKRHTRPYGCTFPRCQKKFGSRNDWKRHETSQHDIHESFQCTLPRSPSTEGKTCTRRPLRTSAVLARHLQSPEHEPVATNNLNIGEACTQSRMSKNGHGNSFFWCGFCETLLHQLQPQSQHSQHQDIPVRDDAARAWEARIKHIGDHFDKEGFHIDDWVGPEQPAKKYIMIDDCNDVRGRTIRGHVYESEGSSPVWGSA</sequence>
<evidence type="ECO:0000313" key="11">
    <source>
        <dbReference type="EMBL" id="EMF16598.1"/>
    </source>
</evidence>
<dbReference type="SMART" id="SM00355">
    <property type="entry name" value="ZnF_C2H2"/>
    <property type="match status" value="5"/>
</dbReference>
<keyword evidence="4" id="KW-0862">Zinc</keyword>
<feature type="domain" description="C2H2-type" evidence="10">
    <location>
        <begin position="447"/>
        <end position="474"/>
    </location>
</feature>
<keyword evidence="7" id="KW-0539">Nucleus</keyword>